<keyword evidence="2" id="KW-0812">Transmembrane</keyword>
<dbReference type="EMBL" id="SGXA01000002">
    <property type="protein sequence ID" value="RZS71518.1"/>
    <property type="molecule type" value="Genomic_DNA"/>
</dbReference>
<sequence length="217" mass="24664">MKFYSWIIRYRFYVGIILILGGVAANVYSSFWPAFPLYFVGLILLLSHFLIGPLRLVQEYMEAGDIEGAQRVVNSVKFPGLLIKPVRSAYFTIKGQLEMANQNFDAAEASMKKGMSLTTKMTADMKGANFLQMGMISLQKGDFRQGEKYIREALRAGINDKESEAVAYLQMCNIMMNKREFRAAKEFFRKTKALKPTNPEVVGQIKEIEKYIARIPG</sequence>
<feature type="repeat" description="TPR" evidence="1">
    <location>
        <begin position="165"/>
        <end position="198"/>
    </location>
</feature>
<evidence type="ECO:0000256" key="2">
    <source>
        <dbReference type="SAM" id="Phobius"/>
    </source>
</evidence>
<gene>
    <name evidence="3" type="ORF">EV199_3423</name>
</gene>
<dbReference type="InterPro" id="IPR011990">
    <property type="entry name" value="TPR-like_helical_dom_sf"/>
</dbReference>
<evidence type="ECO:0000313" key="3">
    <source>
        <dbReference type="EMBL" id="RZS71518.1"/>
    </source>
</evidence>
<keyword evidence="4" id="KW-1185">Reference proteome</keyword>
<dbReference type="SUPFAM" id="SSF48452">
    <property type="entry name" value="TPR-like"/>
    <property type="match status" value="1"/>
</dbReference>
<dbReference type="PROSITE" id="PS50005">
    <property type="entry name" value="TPR"/>
    <property type="match status" value="1"/>
</dbReference>
<dbReference type="RefSeq" id="WP_130542016.1">
    <property type="nucleotide sequence ID" value="NZ_CP042431.1"/>
</dbReference>
<keyword evidence="2" id="KW-1133">Transmembrane helix</keyword>
<dbReference type="Proteomes" id="UP000293874">
    <property type="component" value="Unassembled WGS sequence"/>
</dbReference>
<feature type="transmembrane region" description="Helical" evidence="2">
    <location>
        <begin position="37"/>
        <end position="57"/>
    </location>
</feature>
<name>A0A4Q7MSR9_9BACT</name>
<dbReference type="AlphaFoldDB" id="A0A4Q7MSR9"/>
<evidence type="ECO:0000256" key="1">
    <source>
        <dbReference type="PROSITE-ProRule" id="PRU00339"/>
    </source>
</evidence>
<protein>
    <submittedName>
        <fullName evidence="3">Uncharacterized protein</fullName>
    </submittedName>
</protein>
<keyword evidence="2" id="KW-0472">Membrane</keyword>
<dbReference type="Gene3D" id="1.25.40.10">
    <property type="entry name" value="Tetratricopeptide repeat domain"/>
    <property type="match status" value="1"/>
</dbReference>
<dbReference type="InterPro" id="IPR019734">
    <property type="entry name" value="TPR_rpt"/>
</dbReference>
<organism evidence="3 4">
    <name type="scientific">Pseudobacter ginsenosidimutans</name>
    <dbReference type="NCBI Taxonomy" id="661488"/>
    <lineage>
        <taxon>Bacteria</taxon>
        <taxon>Pseudomonadati</taxon>
        <taxon>Bacteroidota</taxon>
        <taxon>Chitinophagia</taxon>
        <taxon>Chitinophagales</taxon>
        <taxon>Chitinophagaceae</taxon>
        <taxon>Pseudobacter</taxon>
    </lineage>
</organism>
<evidence type="ECO:0000313" key="4">
    <source>
        <dbReference type="Proteomes" id="UP000293874"/>
    </source>
</evidence>
<feature type="transmembrane region" description="Helical" evidence="2">
    <location>
        <begin position="12"/>
        <end position="31"/>
    </location>
</feature>
<dbReference type="OrthoDB" id="1494476at2"/>
<comment type="caution">
    <text evidence="3">The sequence shown here is derived from an EMBL/GenBank/DDBJ whole genome shotgun (WGS) entry which is preliminary data.</text>
</comment>
<proteinExistence type="predicted"/>
<reference evidence="3 4" key="1">
    <citation type="submission" date="2019-02" db="EMBL/GenBank/DDBJ databases">
        <title>Genomic Encyclopedia of Type Strains, Phase IV (KMG-IV): sequencing the most valuable type-strain genomes for metagenomic binning, comparative biology and taxonomic classification.</title>
        <authorList>
            <person name="Goeker M."/>
        </authorList>
    </citation>
    <scope>NUCLEOTIDE SEQUENCE [LARGE SCALE GENOMIC DNA]</scope>
    <source>
        <strain evidence="3 4">DSM 18116</strain>
    </source>
</reference>
<accession>A0A4Q7MSR9</accession>
<keyword evidence="1" id="KW-0802">TPR repeat</keyword>